<evidence type="ECO:0000313" key="2">
    <source>
        <dbReference type="Proteomes" id="UP001352852"/>
    </source>
</evidence>
<evidence type="ECO:0000313" key="1">
    <source>
        <dbReference type="EMBL" id="MED6279700.1"/>
    </source>
</evidence>
<dbReference type="Proteomes" id="UP001352852">
    <property type="component" value="Unassembled WGS sequence"/>
</dbReference>
<gene>
    <name evidence="1" type="ORF">CHARACLAT_003406</name>
</gene>
<organism evidence="1 2">
    <name type="scientific">Characodon lateralis</name>
    <dbReference type="NCBI Taxonomy" id="208331"/>
    <lineage>
        <taxon>Eukaryota</taxon>
        <taxon>Metazoa</taxon>
        <taxon>Chordata</taxon>
        <taxon>Craniata</taxon>
        <taxon>Vertebrata</taxon>
        <taxon>Euteleostomi</taxon>
        <taxon>Actinopterygii</taxon>
        <taxon>Neopterygii</taxon>
        <taxon>Teleostei</taxon>
        <taxon>Neoteleostei</taxon>
        <taxon>Acanthomorphata</taxon>
        <taxon>Ovalentaria</taxon>
        <taxon>Atherinomorphae</taxon>
        <taxon>Cyprinodontiformes</taxon>
        <taxon>Goodeidae</taxon>
        <taxon>Characodon</taxon>
    </lineage>
</organism>
<proteinExistence type="predicted"/>
<name>A0ABU7DZ24_9TELE</name>
<protein>
    <submittedName>
        <fullName evidence="1">Uncharacterized protein</fullName>
    </submittedName>
</protein>
<comment type="caution">
    <text evidence="1">The sequence shown here is derived from an EMBL/GenBank/DDBJ whole genome shotgun (WGS) entry which is preliminary data.</text>
</comment>
<reference evidence="1 2" key="1">
    <citation type="submission" date="2021-06" db="EMBL/GenBank/DDBJ databases">
        <authorList>
            <person name="Palmer J.M."/>
        </authorList>
    </citation>
    <scope>NUCLEOTIDE SEQUENCE [LARGE SCALE GENOMIC DNA]</scope>
    <source>
        <strain evidence="1 2">CL_MEX2019</strain>
        <tissue evidence="1">Muscle</tissue>
    </source>
</reference>
<accession>A0ABU7DZ24</accession>
<sequence>MGAIFLSLEREELTAQKMSAQHACLLKNTVSVCRGEPANSNVCCLSPNLYRDCFTLSTLTLSCHLIA</sequence>
<dbReference type="EMBL" id="JAHUTJ010041134">
    <property type="protein sequence ID" value="MED6279700.1"/>
    <property type="molecule type" value="Genomic_DNA"/>
</dbReference>
<keyword evidence="2" id="KW-1185">Reference proteome</keyword>